<gene>
    <name evidence="5" type="ORF">ANOM_006203</name>
</gene>
<dbReference type="RefSeq" id="XP_015405999.1">
    <property type="nucleotide sequence ID" value="XM_015551460.1"/>
</dbReference>
<keyword evidence="3" id="KW-0539">Nucleus</keyword>
<dbReference type="GeneID" id="26808007"/>
<organism evidence="5 6">
    <name type="scientific">Aspergillus nomiae NRRL (strain ATCC 15546 / NRRL 13137 / CBS 260.88 / M93)</name>
    <dbReference type="NCBI Taxonomy" id="1509407"/>
    <lineage>
        <taxon>Eukaryota</taxon>
        <taxon>Fungi</taxon>
        <taxon>Dikarya</taxon>
        <taxon>Ascomycota</taxon>
        <taxon>Pezizomycotina</taxon>
        <taxon>Eurotiomycetes</taxon>
        <taxon>Eurotiomycetidae</taxon>
        <taxon>Eurotiales</taxon>
        <taxon>Aspergillaceae</taxon>
        <taxon>Aspergillus</taxon>
        <taxon>Aspergillus subgen. Circumdati</taxon>
    </lineage>
</organism>
<feature type="region of interest" description="Disordered" evidence="4">
    <location>
        <begin position="429"/>
        <end position="478"/>
    </location>
</feature>
<evidence type="ECO:0000313" key="5">
    <source>
        <dbReference type="EMBL" id="KNG85076.1"/>
    </source>
</evidence>
<evidence type="ECO:0000256" key="4">
    <source>
        <dbReference type="SAM" id="MobiDB-lite"/>
    </source>
</evidence>
<feature type="region of interest" description="Disordered" evidence="4">
    <location>
        <begin position="195"/>
        <end position="246"/>
    </location>
</feature>
<dbReference type="STRING" id="1509407.A0A0L1IZU1"/>
<sequence>MSSSSQALAKRHIETSLMPPPPPKRIKRPTTVLDEDVYTNTLSGIIARDYFPGLLEMQVKQEYLEALDSRDEEWIATSKRRLTDLMLTPERARNRSEPSDPVITTNRTEIRHVGDTPTGWGGDTPMSVMSMASSSPAQHLKDNHSSNLSNLGLLEFQAKYTSEDNESFNKLLDKQNTKRREKYAWIWSGNKIPSARQIAHHQREAKRVEEQGLNPYQDKQLATKKDFDSRPAKPDSWKARSENSLMFTPSSVEDTLETLQQKAEASSRAGPKRVVYQNTRLPDEGLKSTQDGGALPPSPSISAIKDAIAGRPRPSDSEAGYSGSETPRVNGYAFVDEDEPDYPTNNLSKDSHAGFLEDLRLLGTSDKTPNPFKIRENRRREDLHHRVVDRVARKKRAEKVAQETKSPVTMTPRFASSPRLDFGLRMPGRATVGRSGSSKLLTPAAQKLLHRMGNTPRPTESSSSNLKNVWTPTPRRAK</sequence>
<dbReference type="PANTHER" id="PTHR12940:SF0">
    <property type="entry name" value="SPLICING FACTOR ESS-2 HOMOLOG"/>
    <property type="match status" value="1"/>
</dbReference>
<comment type="similarity">
    <text evidence="2">Belongs to the ESS2 family.</text>
</comment>
<feature type="region of interest" description="Disordered" evidence="4">
    <location>
        <begin position="280"/>
        <end position="350"/>
    </location>
</feature>
<comment type="caution">
    <text evidence="5">The sequence shown here is derived from an EMBL/GenBank/DDBJ whole genome shotgun (WGS) entry which is preliminary data.</text>
</comment>
<reference evidence="5 6" key="1">
    <citation type="submission" date="2014-06" db="EMBL/GenBank/DDBJ databases">
        <title>The Genome of the Aflatoxigenic Filamentous Fungus Aspergillus nomius.</title>
        <authorList>
            <person name="Moore M.G."/>
            <person name="Shannon B.M."/>
            <person name="Brian M.M."/>
        </authorList>
    </citation>
    <scope>NUCLEOTIDE SEQUENCE [LARGE SCALE GENOMIC DNA]</scope>
    <source>
        <strain evidence="5 6">NRRL 13137</strain>
    </source>
</reference>
<name>A0A0L1IZU1_ASPN3</name>
<dbReference type="AlphaFoldDB" id="A0A0L1IZU1"/>
<evidence type="ECO:0000256" key="1">
    <source>
        <dbReference type="ARBA" id="ARBA00004123"/>
    </source>
</evidence>
<dbReference type="Proteomes" id="UP000037505">
    <property type="component" value="Unassembled WGS sequence"/>
</dbReference>
<feature type="compositionally biased region" description="Basic and acidic residues" evidence="4">
    <location>
        <begin position="201"/>
        <end position="210"/>
    </location>
</feature>
<proteinExistence type="inferred from homology"/>
<dbReference type="Pfam" id="PF09751">
    <property type="entry name" value="Es2"/>
    <property type="match status" value="1"/>
</dbReference>
<dbReference type="InterPro" id="IPR019148">
    <property type="entry name" value="Nuclear_protein_DGCR14_ESS-2"/>
</dbReference>
<dbReference type="OrthoDB" id="19679at2759"/>
<comment type="subcellular location">
    <subcellularLocation>
        <location evidence="1">Nucleus</location>
    </subcellularLocation>
</comment>
<dbReference type="PANTHER" id="PTHR12940">
    <property type="entry name" value="ES-2 PROTEIN - RELATED"/>
    <property type="match status" value="1"/>
</dbReference>
<feature type="compositionally biased region" description="Polar residues" evidence="4">
    <location>
        <begin position="456"/>
        <end position="471"/>
    </location>
</feature>
<evidence type="ECO:0000256" key="3">
    <source>
        <dbReference type="ARBA" id="ARBA00023242"/>
    </source>
</evidence>
<evidence type="ECO:0000256" key="2">
    <source>
        <dbReference type="ARBA" id="ARBA00009072"/>
    </source>
</evidence>
<evidence type="ECO:0000313" key="6">
    <source>
        <dbReference type="Proteomes" id="UP000037505"/>
    </source>
</evidence>
<keyword evidence="6" id="KW-1185">Reference proteome</keyword>
<evidence type="ECO:0008006" key="7">
    <source>
        <dbReference type="Google" id="ProtNLM"/>
    </source>
</evidence>
<protein>
    <recommendedName>
        <fullName evidence="7">Nuclear protein DGCR14</fullName>
    </recommendedName>
</protein>
<dbReference type="GO" id="GO:0071013">
    <property type="term" value="C:catalytic step 2 spliceosome"/>
    <property type="evidence" value="ECO:0007669"/>
    <property type="project" value="TreeGrafter"/>
</dbReference>
<dbReference type="EMBL" id="JNOM01000174">
    <property type="protein sequence ID" value="KNG85076.1"/>
    <property type="molecule type" value="Genomic_DNA"/>
</dbReference>
<feature type="compositionally biased region" description="Basic and acidic residues" evidence="4">
    <location>
        <begin position="221"/>
        <end position="241"/>
    </location>
</feature>
<accession>A0A0L1IZU1</accession>
<feature type="region of interest" description="Disordered" evidence="4">
    <location>
        <begin position="1"/>
        <end position="28"/>
    </location>
</feature>